<protein>
    <submittedName>
        <fullName evidence="2">Phage tail protein</fullName>
    </submittedName>
</protein>
<keyword evidence="3" id="KW-1185">Reference proteome</keyword>
<organism evidence="2 3">
    <name type="scientific">Paeniglutamicibacter psychrophenolicus</name>
    <dbReference type="NCBI Taxonomy" id="257454"/>
    <lineage>
        <taxon>Bacteria</taxon>
        <taxon>Bacillati</taxon>
        <taxon>Actinomycetota</taxon>
        <taxon>Actinomycetes</taxon>
        <taxon>Micrococcales</taxon>
        <taxon>Micrococcaceae</taxon>
        <taxon>Paeniglutamicibacter</taxon>
    </lineage>
</organism>
<dbReference type="Proteomes" id="UP000766570">
    <property type="component" value="Unassembled WGS sequence"/>
</dbReference>
<accession>A0ABS4WCU1</accession>
<feature type="transmembrane region" description="Helical" evidence="1">
    <location>
        <begin position="51"/>
        <end position="71"/>
    </location>
</feature>
<sequence>MSEHSVNEHTASGTESTRFPVGTLVFGLILIVIAAAVLLSLLTGIQVNGGLLAIGVLVFAGLAMVIGGIAASRRHD</sequence>
<proteinExistence type="predicted"/>
<gene>
    <name evidence="2" type="ORF">JOF46_001887</name>
</gene>
<dbReference type="EMBL" id="JAGIOE010000001">
    <property type="protein sequence ID" value="MBP2373975.1"/>
    <property type="molecule type" value="Genomic_DNA"/>
</dbReference>
<feature type="transmembrane region" description="Helical" evidence="1">
    <location>
        <begin position="21"/>
        <end position="45"/>
    </location>
</feature>
<keyword evidence="1" id="KW-0812">Transmembrane</keyword>
<keyword evidence="1" id="KW-0472">Membrane</keyword>
<evidence type="ECO:0000313" key="3">
    <source>
        <dbReference type="Proteomes" id="UP000766570"/>
    </source>
</evidence>
<keyword evidence="1" id="KW-1133">Transmembrane helix</keyword>
<evidence type="ECO:0000256" key="1">
    <source>
        <dbReference type="SAM" id="Phobius"/>
    </source>
</evidence>
<dbReference type="RefSeq" id="WP_209907085.1">
    <property type="nucleotide sequence ID" value="NZ_BAAAMI010000011.1"/>
</dbReference>
<evidence type="ECO:0000313" key="2">
    <source>
        <dbReference type="EMBL" id="MBP2373975.1"/>
    </source>
</evidence>
<name>A0ABS4WCU1_9MICC</name>
<comment type="caution">
    <text evidence="2">The sequence shown here is derived from an EMBL/GenBank/DDBJ whole genome shotgun (WGS) entry which is preliminary data.</text>
</comment>
<reference evidence="2 3" key="1">
    <citation type="submission" date="2021-03" db="EMBL/GenBank/DDBJ databases">
        <title>Sequencing the genomes of 1000 actinobacteria strains.</title>
        <authorList>
            <person name="Klenk H.-P."/>
        </authorList>
    </citation>
    <scope>NUCLEOTIDE SEQUENCE [LARGE SCALE GENOMIC DNA]</scope>
    <source>
        <strain evidence="2 3">DSM 15454</strain>
    </source>
</reference>